<evidence type="ECO:0000256" key="9">
    <source>
        <dbReference type="SAM" id="SignalP"/>
    </source>
</evidence>
<organism evidence="11 12">
    <name type="scientific">Spirosoma liriopis</name>
    <dbReference type="NCBI Taxonomy" id="2937440"/>
    <lineage>
        <taxon>Bacteria</taxon>
        <taxon>Pseudomonadati</taxon>
        <taxon>Bacteroidota</taxon>
        <taxon>Cytophagia</taxon>
        <taxon>Cytophagales</taxon>
        <taxon>Cytophagaceae</taxon>
        <taxon>Spirosoma</taxon>
    </lineage>
</organism>
<feature type="domain" description="Dystroglycan-type cadherin-like" evidence="10">
    <location>
        <begin position="585"/>
        <end position="674"/>
    </location>
</feature>
<dbReference type="RefSeq" id="WP_248478440.1">
    <property type="nucleotide sequence ID" value="NZ_JALPRF010000003.1"/>
</dbReference>
<dbReference type="InterPro" id="IPR011050">
    <property type="entry name" value="Pectin_lyase_fold/virulence"/>
</dbReference>
<evidence type="ECO:0000259" key="10">
    <source>
        <dbReference type="SMART" id="SM00736"/>
    </source>
</evidence>
<dbReference type="PANTHER" id="PTHR11319:SF35">
    <property type="entry name" value="OUTER MEMBRANE PROTEIN PMPC-RELATED"/>
    <property type="match status" value="1"/>
</dbReference>
<dbReference type="Pfam" id="PF05345">
    <property type="entry name" value="He_PIG"/>
    <property type="match status" value="1"/>
</dbReference>
<dbReference type="Gene3D" id="2.60.40.10">
    <property type="entry name" value="Immunoglobulins"/>
    <property type="match status" value="1"/>
</dbReference>
<feature type="signal peptide" evidence="9">
    <location>
        <begin position="1"/>
        <end position="18"/>
    </location>
</feature>
<dbReference type="EMBL" id="JALPRF010000003">
    <property type="protein sequence ID" value="MCK8493811.1"/>
    <property type="molecule type" value="Genomic_DNA"/>
</dbReference>
<proteinExistence type="predicted"/>
<evidence type="ECO:0000256" key="3">
    <source>
        <dbReference type="ARBA" id="ARBA00004613"/>
    </source>
</evidence>
<name>A0ABT0HNR1_9BACT</name>
<gene>
    <name evidence="11" type="ORF">M0L20_18235</name>
</gene>
<keyword evidence="7" id="KW-0998">Cell outer membrane</keyword>
<reference evidence="11 12" key="1">
    <citation type="submission" date="2022-04" db="EMBL/GenBank/DDBJ databases">
        <title>Spirosoma sp. strain RP8 genome sequencing and assembly.</title>
        <authorList>
            <person name="Jung Y."/>
        </authorList>
    </citation>
    <scope>NUCLEOTIDE SEQUENCE [LARGE SCALE GENOMIC DNA]</scope>
    <source>
        <strain evidence="11 12">RP8</strain>
    </source>
</reference>
<evidence type="ECO:0000256" key="8">
    <source>
        <dbReference type="SAM" id="MobiDB-lite"/>
    </source>
</evidence>
<dbReference type="PANTHER" id="PTHR11319">
    <property type="entry name" value="G PROTEIN-COUPLED RECEPTOR-RELATED"/>
    <property type="match status" value="1"/>
</dbReference>
<evidence type="ECO:0000313" key="11">
    <source>
        <dbReference type="EMBL" id="MCK8493811.1"/>
    </source>
</evidence>
<dbReference type="Pfam" id="PF02415">
    <property type="entry name" value="Chlam_PMP"/>
    <property type="match status" value="1"/>
</dbReference>
<dbReference type="InterPro" id="IPR003368">
    <property type="entry name" value="POMP_repeat"/>
</dbReference>
<dbReference type="InterPro" id="IPR006644">
    <property type="entry name" value="Cadg"/>
</dbReference>
<dbReference type="NCBIfam" id="NF041518">
    <property type="entry name" value="choice_anch_Q"/>
    <property type="match status" value="1"/>
</dbReference>
<feature type="chain" id="PRO_5045720063" evidence="9">
    <location>
        <begin position="19"/>
        <end position="856"/>
    </location>
</feature>
<protein>
    <submittedName>
        <fullName evidence="11">Ig domain-containing protein</fullName>
    </submittedName>
</protein>
<evidence type="ECO:0000256" key="5">
    <source>
        <dbReference type="ARBA" id="ARBA00022729"/>
    </source>
</evidence>
<dbReference type="InterPro" id="IPR013783">
    <property type="entry name" value="Ig-like_fold"/>
</dbReference>
<dbReference type="InterPro" id="IPR015919">
    <property type="entry name" value="Cadherin-like_sf"/>
</dbReference>
<keyword evidence="5 9" id="KW-0732">Signal</keyword>
<evidence type="ECO:0000313" key="12">
    <source>
        <dbReference type="Proteomes" id="UP001202180"/>
    </source>
</evidence>
<evidence type="ECO:0000256" key="6">
    <source>
        <dbReference type="ARBA" id="ARBA00023136"/>
    </source>
</evidence>
<keyword evidence="12" id="KW-1185">Reference proteome</keyword>
<comment type="caution">
    <text evidence="11">The sequence shown here is derived from an EMBL/GenBank/DDBJ whole genome shotgun (WGS) entry which is preliminary data.</text>
</comment>
<dbReference type="InterPro" id="IPR059226">
    <property type="entry name" value="Choice_anch_Q_dom"/>
</dbReference>
<evidence type="ECO:0000256" key="7">
    <source>
        <dbReference type="ARBA" id="ARBA00023237"/>
    </source>
</evidence>
<dbReference type="SUPFAM" id="SSF49313">
    <property type="entry name" value="Cadherin-like"/>
    <property type="match status" value="1"/>
</dbReference>
<feature type="region of interest" description="Disordered" evidence="8">
    <location>
        <begin position="445"/>
        <end position="469"/>
    </location>
</feature>
<accession>A0ABT0HNR1</accession>
<dbReference type="Proteomes" id="UP001202180">
    <property type="component" value="Unassembled WGS sequence"/>
</dbReference>
<keyword evidence="4" id="KW-0964">Secreted</keyword>
<sequence length="856" mass="91011">MKHLFTFFFPFLFAFAHAQSVVYVTESGSGNGSGDSWSNALAGTKLQSRIGLAPNKTQFWLAKGIYKTTTTTDRTASFSIVSGISIYGGFAGNETSPSQRLKGTNETTLSGDIGVQDYNQDNSQRIIVINNVADSVHIDGLIVRDGFQNGSEGLSGSCAIHIQSIGSKVNVKITNSSFLHNYMTSSLSAGGAIGVFPFGNSQCNTYLFNCIFKDNLCREGGAIAFNPDGGVTTNTLMEDCYFEGNRATVGAGAVSQYGLSSKLVMKRCTYINNSAPTGGAVVLIGSSCLIEDCRFIANSANTEGGALEASASQPTFRNCVFANNSAVDGGAVYSTSRSAYTKLQFTNCNFISNSASSTGGVFYGTGSERGRLTNPNEIYLTNCLIWQNTAPDQAVFKSGMYIDAKTSKLEASYSDIQGGYTGVGNINQDPLFVDANRGDYHLKPGSPAINAGDPNSTEVSTSDKDLDGNPRILQNRIDMGVYEHPPVGFAITSVGGVSCQLVNADRGEYNVQFAPQYTGQNSNPISFSIVNELSATNRPAPYTLRLYRDNPTITLVANQAGNPEARFRYDWLSSCQSGTSTNQAPTTTGVANQTILQGQPYQLQLSSYFTDPDGQTLTYSALGLPQGLELNGSVITGTPSQTGIFTVSITAFDPAGLSVKASFALTIKQTSSTPTSFTITGASTIKCEALSANKRLLTFTPQYAGVSGEPISFSVVNEKLPTSSPGPYDLTLYTDNPAIILSARQGTSVVNYTYNWLAACGRSARIGNQEYGVGLSIKVLGNPVVGPVAQVEISGVTGQTVQLQLVDQQGKPLYKHNIEEASAVERVSLPLGDVQGVLFLDISTANERQQVKLVRP</sequence>
<comment type="subcellular location">
    <subcellularLocation>
        <location evidence="1">Cell envelope</location>
    </subcellularLocation>
    <subcellularLocation>
        <location evidence="2">Cell outer membrane</location>
    </subcellularLocation>
    <subcellularLocation>
        <location evidence="3">Secreted</location>
    </subcellularLocation>
</comment>
<keyword evidence="6" id="KW-0472">Membrane</keyword>
<dbReference type="SMART" id="SM00736">
    <property type="entry name" value="CADG"/>
    <property type="match status" value="1"/>
</dbReference>
<dbReference type="SUPFAM" id="SSF51126">
    <property type="entry name" value="Pectin lyase-like"/>
    <property type="match status" value="1"/>
</dbReference>
<evidence type="ECO:0000256" key="4">
    <source>
        <dbReference type="ARBA" id="ARBA00022525"/>
    </source>
</evidence>
<evidence type="ECO:0000256" key="2">
    <source>
        <dbReference type="ARBA" id="ARBA00004442"/>
    </source>
</evidence>
<evidence type="ECO:0000256" key="1">
    <source>
        <dbReference type="ARBA" id="ARBA00004196"/>
    </source>
</evidence>